<dbReference type="EMBL" id="JANGAB010000003">
    <property type="protein sequence ID" value="MCQ4949541.1"/>
    <property type="molecule type" value="Genomic_DNA"/>
</dbReference>
<organism evidence="3 4">
    <name type="scientific">Bittarella massiliensis</name>
    <name type="common">ex Durand et al. 2017</name>
    <dbReference type="NCBI Taxonomy" id="1720313"/>
    <lineage>
        <taxon>Bacteria</taxon>
        <taxon>Bacillati</taxon>
        <taxon>Bacillota</taxon>
        <taxon>Clostridia</taxon>
        <taxon>Eubacteriales</taxon>
        <taxon>Oscillospiraceae</taxon>
        <taxon>Bittarella (ex Durand et al. 2017)</taxon>
    </lineage>
</organism>
<evidence type="ECO:0000313" key="4">
    <source>
        <dbReference type="Proteomes" id="UP001205063"/>
    </source>
</evidence>
<dbReference type="AlphaFoldDB" id="A0AAW5K992"/>
<feature type="chain" id="PRO_5043577114" description="TPM domain-containing protein" evidence="2">
    <location>
        <begin position="28"/>
        <end position="235"/>
    </location>
</feature>
<dbReference type="Proteomes" id="UP001205063">
    <property type="component" value="Unassembled WGS sequence"/>
</dbReference>
<protein>
    <recommendedName>
        <fullName evidence="5">TPM domain-containing protein</fullName>
    </recommendedName>
</protein>
<comment type="caution">
    <text evidence="3">The sequence shown here is derived from an EMBL/GenBank/DDBJ whole genome shotgun (WGS) entry which is preliminary data.</text>
</comment>
<evidence type="ECO:0000313" key="3">
    <source>
        <dbReference type="EMBL" id="MCQ4949541.1"/>
    </source>
</evidence>
<feature type="transmembrane region" description="Helical" evidence="1">
    <location>
        <begin position="176"/>
        <end position="195"/>
    </location>
</feature>
<dbReference type="RefSeq" id="WP_256136089.1">
    <property type="nucleotide sequence ID" value="NZ_JANGAB010000003.1"/>
</dbReference>
<keyword evidence="2" id="KW-0732">Signal</keyword>
<feature type="signal peptide" evidence="2">
    <location>
        <begin position="1"/>
        <end position="27"/>
    </location>
</feature>
<evidence type="ECO:0008006" key="5">
    <source>
        <dbReference type="Google" id="ProtNLM"/>
    </source>
</evidence>
<keyword evidence="1" id="KW-0812">Transmembrane</keyword>
<gene>
    <name evidence="3" type="ORF">NE646_07655</name>
</gene>
<accession>A0AAW5K992</accession>
<name>A0AAW5K992_9FIRM</name>
<proteinExistence type="predicted"/>
<evidence type="ECO:0000256" key="2">
    <source>
        <dbReference type="SAM" id="SignalP"/>
    </source>
</evidence>
<evidence type="ECO:0000256" key="1">
    <source>
        <dbReference type="SAM" id="Phobius"/>
    </source>
</evidence>
<keyword evidence="1" id="KW-1133">Transmembrane helix</keyword>
<keyword evidence="1" id="KW-0472">Membrane</keyword>
<reference evidence="3" key="1">
    <citation type="submission" date="2022-06" db="EMBL/GenBank/DDBJ databases">
        <title>Isolation of gut microbiota from human fecal samples.</title>
        <authorList>
            <person name="Pamer E.G."/>
            <person name="Barat B."/>
            <person name="Waligurski E."/>
            <person name="Medina S."/>
            <person name="Paddock L."/>
            <person name="Mostad J."/>
        </authorList>
    </citation>
    <scope>NUCLEOTIDE SEQUENCE</scope>
    <source>
        <strain evidence="3">DFI.7.96</strain>
    </source>
</reference>
<sequence length="235" mass="26381">MVKNRWRRMVALLVCCLVPLVGTSASAFGADPWEDTKGGAHVFDSAQCLEDPSALEKRCAALFDEFEFDLIIISQYDNSTYAPPDLDHRLEEVLRQRYGYGSYKRIDAAVMFINARKGTCELGVWGQFDSFSPGDETAFTYDELAFAMIDDLTAQLQLASDKGRYHPISWRHRRHVLYSALFGAAVFVATVCLLARRRQKEQNAELRQSVSYTVRPLAGGELLYRSTGHSHKGAG</sequence>